<dbReference type="Proteomes" id="UP000479190">
    <property type="component" value="Unassembled WGS sequence"/>
</dbReference>
<organism evidence="2 3">
    <name type="scientific">Trichogramma brassicae</name>
    <dbReference type="NCBI Taxonomy" id="86971"/>
    <lineage>
        <taxon>Eukaryota</taxon>
        <taxon>Metazoa</taxon>
        <taxon>Ecdysozoa</taxon>
        <taxon>Arthropoda</taxon>
        <taxon>Hexapoda</taxon>
        <taxon>Insecta</taxon>
        <taxon>Pterygota</taxon>
        <taxon>Neoptera</taxon>
        <taxon>Endopterygota</taxon>
        <taxon>Hymenoptera</taxon>
        <taxon>Apocrita</taxon>
        <taxon>Proctotrupomorpha</taxon>
        <taxon>Chalcidoidea</taxon>
        <taxon>Trichogrammatidae</taxon>
        <taxon>Trichogramma</taxon>
    </lineage>
</organism>
<dbReference type="EMBL" id="CADCXV010001312">
    <property type="protein sequence ID" value="CAB0043357.1"/>
    <property type="molecule type" value="Genomic_DNA"/>
</dbReference>
<sequence length="177" mass="19632">SADDCRSTRLVRRRLLCRTAAGGCSVERFLLWKMKIEVPDTIEPSSMKQAHSPEWYSSILDLTIEEYHSGLWACFIEEGSMVSGTSIFIFQSKKLWKKILSELVPPAGQPPPSAEVAAKTTTAWLQPPTLHRSTTATSSRSTQQTDDATSLVDRQSSAELVCKHCLIVLSFVIKSCV</sequence>
<evidence type="ECO:0000313" key="3">
    <source>
        <dbReference type="Proteomes" id="UP000479190"/>
    </source>
</evidence>
<feature type="non-terminal residue" evidence="2">
    <location>
        <position position="1"/>
    </location>
</feature>
<gene>
    <name evidence="2" type="ORF">TBRA_LOCUS14945</name>
</gene>
<keyword evidence="3" id="KW-1185">Reference proteome</keyword>
<feature type="region of interest" description="Disordered" evidence="1">
    <location>
        <begin position="129"/>
        <end position="149"/>
    </location>
</feature>
<dbReference type="AlphaFoldDB" id="A0A6H5J448"/>
<name>A0A6H5J448_9HYME</name>
<feature type="compositionally biased region" description="Low complexity" evidence="1">
    <location>
        <begin position="132"/>
        <end position="149"/>
    </location>
</feature>
<reference evidence="2 3" key="1">
    <citation type="submission" date="2020-02" db="EMBL/GenBank/DDBJ databases">
        <authorList>
            <person name="Ferguson B K."/>
        </authorList>
    </citation>
    <scope>NUCLEOTIDE SEQUENCE [LARGE SCALE GENOMIC DNA]</scope>
</reference>
<evidence type="ECO:0000256" key="1">
    <source>
        <dbReference type="SAM" id="MobiDB-lite"/>
    </source>
</evidence>
<evidence type="ECO:0000313" key="2">
    <source>
        <dbReference type="EMBL" id="CAB0043357.1"/>
    </source>
</evidence>
<accession>A0A6H5J448</accession>
<protein>
    <submittedName>
        <fullName evidence="2">Uncharacterized protein</fullName>
    </submittedName>
</protein>
<proteinExistence type="predicted"/>